<protein>
    <submittedName>
        <fullName evidence="3">Uncharacterized protein LOC100178440</fullName>
    </submittedName>
</protein>
<sequence>MATVPIPSSVVSTQTVVPPAAPYNELYWIFSEIVICFVTVFSIYLLVCLARYATITHCKPGRELSGKKGKVLYRMCLVSVVMAVCRFVVDQAVAVTGWQRDQSCVISVAVSTVFYSLSLYPVYIFLWLRQSIFYANPVLSHVLNPVVTFISWATLFVMLSGGAVLTVIYVIPEVTGWEYRASPSGCRDIATASGFDLMPTLVVVFVVSFQLSLLALFIYPLLTKKTQRYRSADESGAASPTEMNDVASENDQVFRDGEQNGGQSKMTNGKKFNYEPSKSKKRFFKAPCVFYKNKDVGISTIRVENDKKKKSRFGSVAEGIRRKSSSSSSSDARKNKRSKTQQGRRVIRFIRKAFILTLICVLSDIVFTVVQMMILVPELVYLAIFDVNLLINIICIIMSFRDWPNMIMPICAIKLAKRKASHFASVSGNGGRASNTTRLILTMAQSRRETQQQNRTQANLSSSSPAEDESSGAGKQQFAEVQT</sequence>
<gene>
    <name evidence="3" type="primary">LOC100178440</name>
</gene>
<accession>A0A6F9DG99</accession>
<proteinExistence type="evidence at transcript level"/>
<feature type="transmembrane region" description="Helical" evidence="2">
    <location>
        <begin position="201"/>
        <end position="222"/>
    </location>
</feature>
<feature type="region of interest" description="Disordered" evidence="1">
    <location>
        <begin position="446"/>
        <end position="483"/>
    </location>
</feature>
<organism evidence="3">
    <name type="scientific">Phallusia mammillata</name>
    <dbReference type="NCBI Taxonomy" id="59560"/>
    <lineage>
        <taxon>Eukaryota</taxon>
        <taxon>Metazoa</taxon>
        <taxon>Chordata</taxon>
        <taxon>Tunicata</taxon>
        <taxon>Ascidiacea</taxon>
        <taxon>Phlebobranchia</taxon>
        <taxon>Ascidiidae</taxon>
        <taxon>Phallusia</taxon>
    </lineage>
</organism>
<feature type="transmembrane region" description="Helical" evidence="2">
    <location>
        <begin position="353"/>
        <end position="374"/>
    </location>
</feature>
<evidence type="ECO:0000256" key="1">
    <source>
        <dbReference type="SAM" id="MobiDB-lite"/>
    </source>
</evidence>
<feature type="region of interest" description="Disordered" evidence="1">
    <location>
        <begin position="314"/>
        <end position="339"/>
    </location>
</feature>
<name>A0A6F9DG99_9ASCI</name>
<dbReference type="AlphaFoldDB" id="A0A6F9DG99"/>
<evidence type="ECO:0000256" key="2">
    <source>
        <dbReference type="SAM" id="Phobius"/>
    </source>
</evidence>
<feature type="transmembrane region" description="Helical" evidence="2">
    <location>
        <begin position="71"/>
        <end position="89"/>
    </location>
</feature>
<dbReference type="EMBL" id="LR786570">
    <property type="protein sequence ID" value="CAB3262178.1"/>
    <property type="molecule type" value="mRNA"/>
</dbReference>
<feature type="region of interest" description="Disordered" evidence="1">
    <location>
        <begin position="254"/>
        <end position="274"/>
    </location>
</feature>
<reference evidence="3" key="1">
    <citation type="submission" date="2020-04" db="EMBL/GenBank/DDBJ databases">
        <authorList>
            <person name="Neveu A P."/>
        </authorList>
    </citation>
    <scope>NUCLEOTIDE SEQUENCE</scope>
    <source>
        <tissue evidence="3">Whole embryo</tissue>
    </source>
</reference>
<feature type="transmembrane region" description="Helical" evidence="2">
    <location>
        <begin position="380"/>
        <end position="400"/>
    </location>
</feature>
<feature type="compositionally biased region" description="Polar residues" evidence="1">
    <location>
        <begin position="446"/>
        <end position="460"/>
    </location>
</feature>
<feature type="transmembrane region" description="Helical" evidence="2">
    <location>
        <begin position="109"/>
        <end position="128"/>
    </location>
</feature>
<feature type="transmembrane region" description="Helical" evidence="2">
    <location>
        <begin position="26"/>
        <end position="50"/>
    </location>
</feature>
<feature type="transmembrane region" description="Helical" evidence="2">
    <location>
        <begin position="149"/>
        <end position="171"/>
    </location>
</feature>
<keyword evidence="2" id="KW-0812">Transmembrane</keyword>
<evidence type="ECO:0000313" key="3">
    <source>
        <dbReference type="EMBL" id="CAB3262178.1"/>
    </source>
</evidence>
<keyword evidence="2" id="KW-0472">Membrane</keyword>
<keyword evidence="2" id="KW-1133">Transmembrane helix</keyword>